<evidence type="ECO:0000313" key="2">
    <source>
        <dbReference type="EMBL" id="PTX06296.1"/>
    </source>
</evidence>
<dbReference type="AlphaFoldDB" id="A0A250FE92"/>
<evidence type="ECO:0000313" key="3">
    <source>
        <dbReference type="Proteomes" id="UP000217276"/>
    </source>
</evidence>
<organism evidence="1 3">
    <name type="scientific">Capnocytophaga leadbetteri</name>
    <dbReference type="NCBI Taxonomy" id="327575"/>
    <lineage>
        <taxon>Bacteria</taxon>
        <taxon>Pseudomonadati</taxon>
        <taxon>Bacteroidota</taxon>
        <taxon>Flavobacteriia</taxon>
        <taxon>Flavobacteriales</taxon>
        <taxon>Flavobacteriaceae</taxon>
        <taxon>Capnocytophaga</taxon>
    </lineage>
</organism>
<evidence type="ECO:0000313" key="4">
    <source>
        <dbReference type="Proteomes" id="UP000243985"/>
    </source>
</evidence>
<sequence length="81" mass="9753">MRTANYNNNEVEVLNYNIKFSETNSPIFEEREDDFYYDLSAEELKKIERARELSKLGMTISSEELHREMIERYGSKMEYRG</sequence>
<dbReference type="EMBL" id="QBKG01000008">
    <property type="protein sequence ID" value="PTX06296.1"/>
    <property type="molecule type" value="Genomic_DNA"/>
</dbReference>
<reference evidence="3" key="2">
    <citation type="submission" date="2017-06" db="EMBL/GenBank/DDBJ databases">
        <title>Capnocytophaga spp. assemblies.</title>
        <authorList>
            <person name="Gulvik C.A."/>
        </authorList>
    </citation>
    <scope>NUCLEOTIDE SEQUENCE [LARGE SCALE GENOMIC DNA]</scope>
    <source>
        <strain evidence="3">H6253</strain>
    </source>
</reference>
<keyword evidence="3" id="KW-1185">Reference proteome</keyword>
<protein>
    <submittedName>
        <fullName evidence="1">Uncharacterized protein</fullName>
    </submittedName>
</protein>
<evidence type="ECO:0000313" key="1">
    <source>
        <dbReference type="EMBL" id="ATA82615.1"/>
    </source>
</evidence>
<name>A0A250FE92_9FLAO</name>
<dbReference type="Proteomes" id="UP000217276">
    <property type="component" value="Chromosome"/>
</dbReference>
<gene>
    <name evidence="2" type="ORF">C8P65_10851</name>
    <name evidence="1" type="ORF">CGC53_09825</name>
</gene>
<dbReference type="Proteomes" id="UP000243985">
    <property type="component" value="Unassembled WGS sequence"/>
</dbReference>
<dbReference type="RefSeq" id="WP_095914605.1">
    <property type="nucleotide sequence ID" value="NZ_CAJPPO010000069.1"/>
</dbReference>
<reference evidence="2 4" key="3">
    <citation type="submission" date="2018-04" db="EMBL/GenBank/DDBJ databases">
        <title>Genomic Encyclopedia of Archaeal and Bacterial Type Strains, Phase II (KMG-II): from individual species to whole genera.</title>
        <authorList>
            <person name="Goeker M."/>
        </authorList>
    </citation>
    <scope>NUCLEOTIDE SEQUENCE [LARGE SCALE GENOMIC DNA]</scope>
    <source>
        <strain evidence="2 4">DSM 22902</strain>
    </source>
</reference>
<dbReference type="GeneID" id="84580956"/>
<dbReference type="EMBL" id="CP022384">
    <property type="protein sequence ID" value="ATA82615.1"/>
    <property type="molecule type" value="Genomic_DNA"/>
</dbReference>
<proteinExistence type="predicted"/>
<accession>A0A250FE92</accession>
<dbReference type="KEGG" id="clk:CGC53_09825"/>
<reference evidence="1" key="1">
    <citation type="journal article" date="2017" name="Genome Announc.">
        <title>Twelve Complete Reference Genomes of Clinical Isolates in the Capnocytophaga Genus.</title>
        <authorList>
            <person name="Villarma A."/>
            <person name="Gulvik C.A."/>
            <person name="Rowe L.A."/>
            <person name="Sheth M."/>
            <person name="Juieng P."/>
            <person name="Nicholson A.C."/>
            <person name="Loparev V.N."/>
            <person name="McQuiston J.R."/>
        </authorList>
    </citation>
    <scope>NUCLEOTIDE SEQUENCE</scope>
    <source>
        <strain evidence="1">H6253</strain>
    </source>
</reference>